<protein>
    <submittedName>
        <fullName evidence="3">Genomic scaffold, ProqFM164S01</fullName>
    </submittedName>
</protein>
<feature type="domain" description="Ecp2 effector protein-like" evidence="2">
    <location>
        <begin position="36"/>
        <end position="131"/>
    </location>
</feature>
<dbReference type="EMBL" id="HG792015">
    <property type="protein sequence ID" value="CDM27637.1"/>
    <property type="molecule type" value="Genomic_DNA"/>
</dbReference>
<evidence type="ECO:0000313" key="4">
    <source>
        <dbReference type="Proteomes" id="UP000030686"/>
    </source>
</evidence>
<keyword evidence="4" id="KW-1185">Reference proteome</keyword>
<name>W6QDF9_PENRF</name>
<feature type="chain" id="PRO_5004880124" evidence="1">
    <location>
        <begin position="19"/>
        <end position="150"/>
    </location>
</feature>
<feature type="signal peptide" evidence="1">
    <location>
        <begin position="1"/>
        <end position="18"/>
    </location>
</feature>
<reference evidence="3" key="1">
    <citation type="journal article" date="2014" name="Nat. Commun.">
        <title>Multiple recent horizontal transfers of a large genomic region in cheese making fungi.</title>
        <authorList>
            <person name="Cheeseman K."/>
            <person name="Ropars J."/>
            <person name="Renault P."/>
            <person name="Dupont J."/>
            <person name="Gouzy J."/>
            <person name="Branca A."/>
            <person name="Abraham A.L."/>
            <person name="Ceppi M."/>
            <person name="Conseiller E."/>
            <person name="Debuchy R."/>
            <person name="Malagnac F."/>
            <person name="Goarin A."/>
            <person name="Silar P."/>
            <person name="Lacoste S."/>
            <person name="Sallet E."/>
            <person name="Bensimon A."/>
            <person name="Giraud T."/>
            <person name="Brygoo Y."/>
        </authorList>
    </citation>
    <scope>NUCLEOTIDE SEQUENCE [LARGE SCALE GENOMIC DNA]</scope>
    <source>
        <strain evidence="3">FM164</strain>
    </source>
</reference>
<dbReference type="STRING" id="1365484.W6QDF9"/>
<evidence type="ECO:0000313" key="3">
    <source>
        <dbReference type="EMBL" id="CDM27637.1"/>
    </source>
</evidence>
<dbReference type="Proteomes" id="UP000030686">
    <property type="component" value="Unassembled WGS sequence"/>
</dbReference>
<accession>W6QDF9</accession>
<dbReference type="AlphaFoldDB" id="W6QDF9"/>
<evidence type="ECO:0000259" key="2">
    <source>
        <dbReference type="Pfam" id="PF14856"/>
    </source>
</evidence>
<gene>
    <name evidence="3" type="ORF">PROQFM164_S01g001448</name>
</gene>
<dbReference type="Pfam" id="PF14856">
    <property type="entry name" value="Hce2"/>
    <property type="match status" value="1"/>
</dbReference>
<dbReference type="OMA" id="REGHCEN"/>
<sequence length="150" mass="15932">MKIPTSITFVTLLVFVQAAPLAPKEPRLEARASINDCGSSTFINQSSGDSPLVADCQVLVKNIAGGGTWTVPAVGRQHQLAQYGTCAFGIQGGQVLNIAYVGNQDIIYIINSSIAKFKWKGKIGAKGTMSCQTPTKATGNTPMTWAIYHT</sequence>
<dbReference type="InterPro" id="IPR029226">
    <property type="entry name" value="Ecp2-like"/>
</dbReference>
<evidence type="ECO:0000256" key="1">
    <source>
        <dbReference type="SAM" id="SignalP"/>
    </source>
</evidence>
<keyword evidence="1" id="KW-0732">Signal</keyword>
<dbReference type="OrthoDB" id="73875at2759"/>
<proteinExistence type="predicted"/>
<organism evidence="3 4">
    <name type="scientific">Penicillium roqueforti (strain FM164)</name>
    <dbReference type="NCBI Taxonomy" id="1365484"/>
    <lineage>
        <taxon>Eukaryota</taxon>
        <taxon>Fungi</taxon>
        <taxon>Dikarya</taxon>
        <taxon>Ascomycota</taxon>
        <taxon>Pezizomycotina</taxon>
        <taxon>Eurotiomycetes</taxon>
        <taxon>Eurotiomycetidae</taxon>
        <taxon>Eurotiales</taxon>
        <taxon>Aspergillaceae</taxon>
        <taxon>Penicillium</taxon>
    </lineage>
</organism>